<evidence type="ECO:0000313" key="2">
    <source>
        <dbReference type="EMBL" id="DAD86382.1"/>
    </source>
</evidence>
<keyword evidence="1" id="KW-1133">Transmembrane helix</keyword>
<keyword evidence="1" id="KW-0812">Transmembrane</keyword>
<evidence type="ECO:0000256" key="1">
    <source>
        <dbReference type="SAM" id="Phobius"/>
    </source>
</evidence>
<protein>
    <submittedName>
        <fullName evidence="2">Holin protein</fullName>
    </submittedName>
</protein>
<feature type="transmembrane region" description="Helical" evidence="1">
    <location>
        <begin position="6"/>
        <end position="25"/>
    </location>
</feature>
<proteinExistence type="predicted"/>
<name>A0A8S5MVJ9_9CAUD</name>
<keyword evidence="1" id="KW-0472">Membrane</keyword>
<dbReference type="EMBL" id="BK014998">
    <property type="protein sequence ID" value="DAD86382.1"/>
    <property type="molecule type" value="Genomic_DNA"/>
</dbReference>
<reference evidence="2" key="1">
    <citation type="journal article" date="2021" name="Proc. Natl. Acad. Sci. U.S.A.">
        <title>A Catalog of Tens of Thousands of Viruses from Human Metagenomes Reveals Hidden Associations with Chronic Diseases.</title>
        <authorList>
            <person name="Tisza M.J."/>
            <person name="Buck C.B."/>
        </authorList>
    </citation>
    <scope>NUCLEOTIDE SEQUENCE</scope>
    <source>
        <strain evidence="2">CtZpP9</strain>
    </source>
</reference>
<accession>A0A8S5MVJ9</accession>
<sequence length="96" mass="10992">MWHILVEYWAQWVCTLIGAGILAALPKIKALWDAVLALLHDRIYAECYRFMELGYITQDGLRNLGYLYKTYHMMGGNGTGTELYNRAKALPIHSTL</sequence>
<organism evidence="2">
    <name type="scientific">Siphoviridae sp. ctZpP9</name>
    <dbReference type="NCBI Taxonomy" id="2826386"/>
    <lineage>
        <taxon>Viruses</taxon>
        <taxon>Duplodnaviria</taxon>
        <taxon>Heunggongvirae</taxon>
        <taxon>Uroviricota</taxon>
        <taxon>Caudoviricetes</taxon>
    </lineage>
</organism>